<organism evidence="1 2">
    <name type="scientific">Streptomyces venezuelae</name>
    <dbReference type="NCBI Taxonomy" id="54571"/>
    <lineage>
        <taxon>Bacteria</taxon>
        <taxon>Bacillati</taxon>
        <taxon>Actinomycetota</taxon>
        <taxon>Actinomycetes</taxon>
        <taxon>Kitasatosporales</taxon>
        <taxon>Streptomycetaceae</taxon>
        <taxon>Streptomyces</taxon>
    </lineage>
</organism>
<sequence>MLRVLVVGFGDIAGRGIRSILRGPDILVTECGTEGMTAVVAGVRPDVLVLEAGPRGGGALAARLTAGAPGATVVLCSAHRTDLRVYPASGGCFTRPLSERTLVESVRGAG</sequence>
<name>A0A5P2CPJ5_STRVZ</name>
<dbReference type="AlphaFoldDB" id="A0A5P2CPJ5"/>
<accession>A0A5P2CPJ5</accession>
<dbReference type="EMBL" id="CP029191">
    <property type="protein sequence ID" value="QES44842.1"/>
    <property type="molecule type" value="Genomic_DNA"/>
</dbReference>
<protein>
    <submittedName>
        <fullName evidence="1">Uncharacterized protein</fullName>
    </submittedName>
</protein>
<gene>
    <name evidence="1" type="ORF">DEJ49_31040</name>
</gene>
<reference evidence="1 2" key="1">
    <citation type="submission" date="2018-05" db="EMBL/GenBank/DDBJ databases">
        <title>Streptomyces venezuelae.</title>
        <authorList>
            <person name="Kim W."/>
            <person name="Lee N."/>
            <person name="Cho B.-K."/>
        </authorList>
    </citation>
    <scope>NUCLEOTIDE SEQUENCE [LARGE SCALE GENOMIC DNA]</scope>
    <source>
        <strain evidence="1 2">ATCC 14585</strain>
    </source>
</reference>
<proteinExistence type="predicted"/>
<dbReference type="Proteomes" id="UP000324015">
    <property type="component" value="Chromosome"/>
</dbReference>
<evidence type="ECO:0000313" key="2">
    <source>
        <dbReference type="Proteomes" id="UP000324015"/>
    </source>
</evidence>
<evidence type="ECO:0000313" key="1">
    <source>
        <dbReference type="EMBL" id="QES44842.1"/>
    </source>
</evidence>
<dbReference type="RefSeq" id="WP_150187166.1">
    <property type="nucleotide sequence ID" value="NZ_CP029191.1"/>
</dbReference>